<comment type="caution">
    <text evidence="13">The sequence shown here is derived from an EMBL/GenBank/DDBJ whole genome shotgun (WGS) entry which is preliminary data.</text>
</comment>
<feature type="compositionally biased region" description="Acidic residues" evidence="11">
    <location>
        <begin position="52"/>
        <end position="61"/>
    </location>
</feature>
<dbReference type="InterPro" id="IPR029058">
    <property type="entry name" value="AB_hydrolase_fold"/>
</dbReference>
<dbReference type="Proteomes" id="UP000780801">
    <property type="component" value="Unassembled WGS sequence"/>
</dbReference>
<evidence type="ECO:0000313" key="14">
    <source>
        <dbReference type="Proteomes" id="UP000780801"/>
    </source>
</evidence>
<comment type="subcellular location">
    <subcellularLocation>
        <location evidence="1">Endoplasmic reticulum membrane</location>
        <topology evidence="1">Multi-pass membrane protein</topology>
    </subcellularLocation>
</comment>
<feature type="compositionally biased region" description="Polar residues" evidence="11">
    <location>
        <begin position="104"/>
        <end position="130"/>
    </location>
</feature>
<evidence type="ECO:0000256" key="8">
    <source>
        <dbReference type="ARBA" id="ARBA00022989"/>
    </source>
</evidence>
<evidence type="ECO:0000313" key="13">
    <source>
        <dbReference type="EMBL" id="KAF9578623.1"/>
    </source>
</evidence>
<dbReference type="OrthoDB" id="348976at2759"/>
<comment type="function">
    <text evidence="10">Involved in inositol deacylation of GPI-anchored proteins which plays important roles in the quality control and ER-associated degradation of GPI-anchored proteins.</text>
</comment>
<dbReference type="InterPro" id="IPR012908">
    <property type="entry name" value="PGAP1-ab_dom-like"/>
</dbReference>
<gene>
    <name evidence="13" type="primary">BST1_1</name>
    <name evidence="13" type="ORF">BGW38_005484</name>
</gene>
<evidence type="ECO:0000256" key="9">
    <source>
        <dbReference type="ARBA" id="ARBA00023136"/>
    </source>
</evidence>
<protein>
    <recommendedName>
        <fullName evidence="10">GPI inositol-deacylase</fullName>
        <ecNumber evidence="10">3.1.-.-</ecNumber>
    </recommendedName>
</protein>
<keyword evidence="6 10" id="KW-0256">Endoplasmic reticulum</keyword>
<evidence type="ECO:0000256" key="5">
    <source>
        <dbReference type="ARBA" id="ARBA00022801"/>
    </source>
</evidence>
<dbReference type="GO" id="GO:0006888">
    <property type="term" value="P:endoplasmic reticulum to Golgi vesicle-mediated transport"/>
    <property type="evidence" value="ECO:0007669"/>
    <property type="project" value="TreeGrafter"/>
</dbReference>
<dbReference type="GO" id="GO:0006505">
    <property type="term" value="P:GPI anchor metabolic process"/>
    <property type="evidence" value="ECO:0007669"/>
    <property type="project" value="TreeGrafter"/>
</dbReference>
<evidence type="ECO:0000256" key="11">
    <source>
        <dbReference type="SAM" id="MobiDB-lite"/>
    </source>
</evidence>
<feature type="domain" description="GPI inositol-deacylase PGAP1-like alpha/beta" evidence="12">
    <location>
        <begin position="366"/>
        <end position="548"/>
    </location>
</feature>
<accession>A0A9P6FNE6</accession>
<evidence type="ECO:0000256" key="7">
    <source>
        <dbReference type="ARBA" id="ARBA00022927"/>
    </source>
</evidence>
<dbReference type="PANTHER" id="PTHR15495:SF7">
    <property type="entry name" value="GPI INOSITOL-DEACYLASE"/>
    <property type="match status" value="1"/>
</dbReference>
<dbReference type="GO" id="GO:0005789">
    <property type="term" value="C:endoplasmic reticulum membrane"/>
    <property type="evidence" value="ECO:0007669"/>
    <property type="project" value="UniProtKB-SubCell"/>
</dbReference>
<dbReference type="SUPFAM" id="SSF53474">
    <property type="entry name" value="alpha/beta-Hydrolases"/>
    <property type="match status" value="1"/>
</dbReference>
<keyword evidence="9 10" id="KW-0472">Membrane</keyword>
<name>A0A9P6FNE6_9FUNG</name>
<keyword evidence="4" id="KW-0812">Transmembrane</keyword>
<dbReference type="GO" id="GO:0015031">
    <property type="term" value="P:protein transport"/>
    <property type="evidence" value="ECO:0007669"/>
    <property type="project" value="UniProtKB-KW"/>
</dbReference>
<evidence type="ECO:0000256" key="4">
    <source>
        <dbReference type="ARBA" id="ARBA00022692"/>
    </source>
</evidence>
<keyword evidence="8" id="KW-1133">Transmembrane helix</keyword>
<keyword evidence="14" id="KW-1185">Reference proteome</keyword>
<keyword evidence="3 10" id="KW-0813">Transport</keyword>
<organism evidence="13 14">
    <name type="scientific">Lunasporangiospora selenospora</name>
    <dbReference type="NCBI Taxonomy" id="979761"/>
    <lineage>
        <taxon>Eukaryota</taxon>
        <taxon>Fungi</taxon>
        <taxon>Fungi incertae sedis</taxon>
        <taxon>Mucoromycota</taxon>
        <taxon>Mortierellomycotina</taxon>
        <taxon>Mortierellomycetes</taxon>
        <taxon>Mortierellales</taxon>
        <taxon>Mortierellaceae</taxon>
        <taxon>Lunasporangiospora</taxon>
    </lineage>
</organism>
<sequence length="807" mass="89328">MSSHPRPTSHSQSGQQHQTGANGHRGPLLVNGHRQSLQQHQDQKRNYLGQDQDYDGNDLDQDLNRMRDLPMESPLSQARSNHHPSPAEDRSSSTMRQESHSEQQRSCNGYTYTSTHQDHGQTQSYPTRRLSTSTHSSPVSTVSSTTSISYTSGTAVSTPSSPSHSTLPYSHGDPRYSGQGFEDASTSSGETAGTGTENETEMNVLTRTTHVNGGFTSGQAEGLIRRSRTRSKSHPDLPDVPLMKACQSSSFGCSSPMAILFVISAIVLGCVFHSNFYRQIDASRDCNMTFMQPKHYKLMGFDQERTAFAGKYGLLLFRDQYDYKLHVPQNMITELPYSVLAIDKKFKVTKAEDVFYGQSNGASCCAFSALHGHSLLEQAEYLNDAIAYILSLYDDDRHTDPNSARPTSVLIIGHSMGGIVARSLFTMKNYRPGTVNTILTVATPHMLPPVTLDFEISGIYDRIEAFWTNGFQGGEDAPLKDVSLVSIAGGTLDIIVSGDSGNIHNIVPQSHGFTVFTSSIPHAWVGSDHLSILWCNQIAVVIGKALIDIVDASYPEQVKPLSERMDIFRNRLLTGVDTHLEDPDNIHRDEMYDLKSVAHTFVDSTNQLVYPLDQRSSNVADTNQQHMYILRVPRTQRIDTFNMLTDHLLGAQSRLDVLLCNDISGGPRLNNAQPDRLSCFHNSLSTIPIPASTESTTRPLFAGRNFKGDEFRYATEKMSESTLSDIQYLVLLDRGQKMGEPGFLIAEFVLEADTTVIAETTTLGLLNHGYRIHAFPEKSSLVSTLKLPNIDNSLLTYKIKVERNGCS</sequence>
<comment type="similarity">
    <text evidence="2 10">Belongs to the GPI inositol-deacylase family.</text>
</comment>
<feature type="region of interest" description="Disordered" evidence="11">
    <location>
        <begin position="1"/>
        <end position="236"/>
    </location>
</feature>
<dbReference type="EC" id="3.1.-.-" evidence="10"/>
<reference evidence="13" key="1">
    <citation type="journal article" date="2020" name="Fungal Divers.">
        <title>Resolving the Mortierellaceae phylogeny through synthesis of multi-gene phylogenetics and phylogenomics.</title>
        <authorList>
            <person name="Vandepol N."/>
            <person name="Liber J."/>
            <person name="Desiro A."/>
            <person name="Na H."/>
            <person name="Kennedy M."/>
            <person name="Barry K."/>
            <person name="Grigoriev I.V."/>
            <person name="Miller A.N."/>
            <person name="O'Donnell K."/>
            <person name="Stajich J.E."/>
            <person name="Bonito G."/>
        </authorList>
    </citation>
    <scope>NUCLEOTIDE SEQUENCE</scope>
    <source>
        <strain evidence="13">KOD1015</strain>
    </source>
</reference>
<feature type="compositionally biased region" description="Low complexity" evidence="11">
    <location>
        <begin position="8"/>
        <end position="20"/>
    </location>
</feature>
<dbReference type="PANTHER" id="PTHR15495">
    <property type="entry name" value="NEGATIVE REGULATOR OF VESICLE FORMATION-RELATED"/>
    <property type="match status" value="1"/>
</dbReference>
<keyword evidence="5 10" id="KW-0378">Hydrolase</keyword>
<evidence type="ECO:0000256" key="6">
    <source>
        <dbReference type="ARBA" id="ARBA00022824"/>
    </source>
</evidence>
<evidence type="ECO:0000259" key="12">
    <source>
        <dbReference type="Pfam" id="PF07819"/>
    </source>
</evidence>
<dbReference type="GO" id="GO:0050185">
    <property type="term" value="F:phosphatidylinositol deacylase activity"/>
    <property type="evidence" value="ECO:0007669"/>
    <property type="project" value="TreeGrafter"/>
</dbReference>
<dbReference type="Pfam" id="PF07819">
    <property type="entry name" value="PGAP1"/>
    <property type="match status" value="1"/>
</dbReference>
<evidence type="ECO:0000256" key="3">
    <source>
        <dbReference type="ARBA" id="ARBA00022448"/>
    </source>
</evidence>
<feature type="compositionally biased region" description="Basic and acidic residues" evidence="11">
    <location>
        <begin position="85"/>
        <end position="103"/>
    </location>
</feature>
<evidence type="ECO:0000256" key="1">
    <source>
        <dbReference type="ARBA" id="ARBA00004477"/>
    </source>
</evidence>
<proteinExistence type="inferred from homology"/>
<feature type="compositionally biased region" description="Low complexity" evidence="11">
    <location>
        <begin position="184"/>
        <end position="197"/>
    </location>
</feature>
<dbReference type="EMBL" id="JAABOA010003479">
    <property type="protein sequence ID" value="KAF9578623.1"/>
    <property type="molecule type" value="Genomic_DNA"/>
</dbReference>
<keyword evidence="7 10" id="KW-0653">Protein transport</keyword>
<feature type="non-terminal residue" evidence="13">
    <location>
        <position position="807"/>
    </location>
</feature>
<evidence type="ECO:0000256" key="2">
    <source>
        <dbReference type="ARBA" id="ARBA00006931"/>
    </source>
</evidence>
<dbReference type="InterPro" id="IPR039529">
    <property type="entry name" value="PGAP1/BST1"/>
</dbReference>
<dbReference type="AlphaFoldDB" id="A0A9P6FNE6"/>
<feature type="compositionally biased region" description="Low complexity" evidence="11">
    <location>
        <begin position="131"/>
        <end position="171"/>
    </location>
</feature>
<dbReference type="Gene3D" id="3.40.50.1820">
    <property type="entry name" value="alpha/beta hydrolase"/>
    <property type="match status" value="1"/>
</dbReference>
<evidence type="ECO:0000256" key="10">
    <source>
        <dbReference type="RuleBase" id="RU365011"/>
    </source>
</evidence>